<evidence type="ECO:0000313" key="2">
    <source>
        <dbReference type="EMBL" id="EFG83785.1"/>
    </source>
</evidence>
<reference evidence="2 3" key="1">
    <citation type="journal article" date="2010" name="J. Bacteriol.">
        <title>Genome sequence of a cellulose-producing bacterium, Gluconacetobacter hansenii ATCC 23769.</title>
        <authorList>
            <person name="Iyer P.R."/>
            <person name="Geib S.M."/>
            <person name="Catchmark J."/>
            <person name="Kao T.H."/>
            <person name="Tien M."/>
        </authorList>
    </citation>
    <scope>NUCLEOTIDE SEQUENCE [LARGE SCALE GENOMIC DNA]</scope>
    <source>
        <strain evidence="2 3">ATCC 23769</strain>
    </source>
</reference>
<dbReference type="EMBL" id="ADTV01000043">
    <property type="protein sequence ID" value="EFG83785.1"/>
    <property type="molecule type" value="Genomic_DNA"/>
</dbReference>
<name>D5QGN4_NOVHA</name>
<comment type="caution">
    <text evidence="2">The sequence shown here is derived from an EMBL/GenBank/DDBJ whole genome shotgun (WGS) entry which is preliminary data.</text>
</comment>
<proteinExistence type="predicted"/>
<gene>
    <name evidence="2" type="ORF">GXY_11529</name>
</gene>
<dbReference type="HOGENOM" id="CLU_3099931_0_0_5"/>
<evidence type="ECO:0000313" key="3">
    <source>
        <dbReference type="Proteomes" id="UP000006468"/>
    </source>
</evidence>
<dbReference type="AlphaFoldDB" id="D5QGN4"/>
<organism evidence="2 3">
    <name type="scientific">Novacetimonas hansenii ATCC 23769</name>
    <dbReference type="NCBI Taxonomy" id="714995"/>
    <lineage>
        <taxon>Bacteria</taxon>
        <taxon>Pseudomonadati</taxon>
        <taxon>Pseudomonadota</taxon>
        <taxon>Alphaproteobacteria</taxon>
        <taxon>Acetobacterales</taxon>
        <taxon>Acetobacteraceae</taxon>
        <taxon>Novacetimonas</taxon>
    </lineage>
</organism>
<feature type="region of interest" description="Disordered" evidence="1">
    <location>
        <begin position="1"/>
        <end position="23"/>
    </location>
</feature>
<sequence length="51" mass="5078">MAAINAGWGGGRRGHADPSGGEAAVFLPDVSARARVRASSRRCAAASGSHT</sequence>
<accession>D5QGN4</accession>
<dbReference type="Proteomes" id="UP000006468">
    <property type="component" value="Chromosome"/>
</dbReference>
<protein>
    <submittedName>
        <fullName evidence="2">Uncharacterized protein</fullName>
    </submittedName>
</protein>
<evidence type="ECO:0000256" key="1">
    <source>
        <dbReference type="SAM" id="MobiDB-lite"/>
    </source>
</evidence>